<dbReference type="AlphaFoldDB" id="A0A8R1E7R3"/>
<reference evidence="11" key="1">
    <citation type="submission" date="2010-08" db="EMBL/GenBank/DDBJ databases">
        <authorList>
            <consortium name="Caenorhabditis japonica Sequencing Consortium"/>
            <person name="Wilson R.K."/>
        </authorList>
    </citation>
    <scope>NUCLEOTIDE SEQUENCE [LARGE SCALE GENOMIC DNA]</scope>
    <source>
        <strain evidence="11">DF5081</strain>
    </source>
</reference>
<accession>A0A8R1E7R3</accession>
<sequence>LNPNVNNFQRTFVKDIRRFDEMERKLRFLENQIVKDQIVVAGRVDNGEYTILPTSEVNTLEGTLSELEKDVKSMNSSDAQLKANFMDLKEWDAVLDKTDEFFQGGVDDQAQEELENLDEEGAIRVDKGPVTIWLESLVVRDSTHSSVCSGELVIIPLTFVPATLR</sequence>
<comment type="subcellular location">
    <subcellularLocation>
        <location evidence="1">Membrane</location>
        <topology evidence="1">Multi-pass membrane protein</topology>
    </subcellularLocation>
</comment>
<keyword evidence="6 8" id="KW-0406">Ion transport</keyword>
<evidence type="ECO:0000256" key="5">
    <source>
        <dbReference type="ARBA" id="ARBA00022989"/>
    </source>
</evidence>
<keyword evidence="7" id="KW-0472">Membrane</keyword>
<evidence type="ECO:0000256" key="8">
    <source>
        <dbReference type="RuleBase" id="RU361189"/>
    </source>
</evidence>
<keyword evidence="8" id="KW-0375">Hydrogen ion transport</keyword>
<evidence type="ECO:0000256" key="4">
    <source>
        <dbReference type="ARBA" id="ARBA00022692"/>
    </source>
</evidence>
<dbReference type="GO" id="GO:0005886">
    <property type="term" value="C:plasma membrane"/>
    <property type="evidence" value="ECO:0007669"/>
    <property type="project" value="TreeGrafter"/>
</dbReference>
<evidence type="ECO:0000313" key="10">
    <source>
        <dbReference type="EnsemblMetazoa" id="CJA25023.1"/>
    </source>
</evidence>
<dbReference type="InterPro" id="IPR002490">
    <property type="entry name" value="V-ATPase_116kDa_su"/>
</dbReference>
<comment type="similarity">
    <text evidence="2 8">Belongs to the V-ATPase 116 kDa subunit family.</text>
</comment>
<dbReference type="GO" id="GO:0033179">
    <property type="term" value="C:proton-transporting V-type ATPase, V0 domain"/>
    <property type="evidence" value="ECO:0007669"/>
    <property type="project" value="InterPro"/>
</dbReference>
<protein>
    <recommendedName>
        <fullName evidence="8">V-type proton ATPase subunit a</fullName>
    </recommendedName>
</protein>
<comment type="function">
    <text evidence="8">Essential component of the vacuolar proton pump (V-ATPase), a multimeric enzyme that catalyzes the translocation of protons across the membranes. Required for assembly and activity of the V-ATPase.</text>
</comment>
<keyword evidence="3 8" id="KW-0813">Transport</keyword>
<dbReference type="Pfam" id="PF01496">
    <property type="entry name" value="V_ATPase_I"/>
    <property type="match status" value="1"/>
</dbReference>
<evidence type="ECO:0000256" key="9">
    <source>
        <dbReference type="SAM" id="Coils"/>
    </source>
</evidence>
<keyword evidence="11" id="KW-1185">Reference proteome</keyword>
<evidence type="ECO:0000256" key="6">
    <source>
        <dbReference type="ARBA" id="ARBA00023065"/>
    </source>
</evidence>
<dbReference type="GO" id="GO:0016471">
    <property type="term" value="C:vacuolar proton-transporting V-type ATPase complex"/>
    <property type="evidence" value="ECO:0007669"/>
    <property type="project" value="TreeGrafter"/>
</dbReference>
<name>A0A8R1E7R3_CAEJA</name>
<dbReference type="Proteomes" id="UP000005237">
    <property type="component" value="Unassembled WGS sequence"/>
</dbReference>
<evidence type="ECO:0000256" key="3">
    <source>
        <dbReference type="ARBA" id="ARBA00022448"/>
    </source>
</evidence>
<feature type="coiled-coil region" evidence="9">
    <location>
        <begin position="19"/>
        <end position="84"/>
    </location>
</feature>
<dbReference type="PANTHER" id="PTHR11629:SF73">
    <property type="entry name" value="V-TYPE PROTON ATPASE 116 KDA SUBUNIT A 2"/>
    <property type="match status" value="1"/>
</dbReference>
<dbReference type="GO" id="GO:0007035">
    <property type="term" value="P:vacuolar acidification"/>
    <property type="evidence" value="ECO:0007669"/>
    <property type="project" value="TreeGrafter"/>
</dbReference>
<dbReference type="PANTHER" id="PTHR11629">
    <property type="entry name" value="VACUOLAR PROTON ATPASES"/>
    <property type="match status" value="1"/>
</dbReference>
<keyword evidence="5" id="KW-1133">Transmembrane helix</keyword>
<evidence type="ECO:0000256" key="7">
    <source>
        <dbReference type="ARBA" id="ARBA00023136"/>
    </source>
</evidence>
<organism evidence="10 11">
    <name type="scientific">Caenorhabditis japonica</name>
    <dbReference type="NCBI Taxonomy" id="281687"/>
    <lineage>
        <taxon>Eukaryota</taxon>
        <taxon>Metazoa</taxon>
        <taxon>Ecdysozoa</taxon>
        <taxon>Nematoda</taxon>
        <taxon>Chromadorea</taxon>
        <taxon>Rhabditida</taxon>
        <taxon>Rhabditina</taxon>
        <taxon>Rhabditomorpha</taxon>
        <taxon>Rhabditoidea</taxon>
        <taxon>Rhabditidae</taxon>
        <taxon>Peloderinae</taxon>
        <taxon>Caenorhabditis</taxon>
    </lineage>
</organism>
<proteinExistence type="inferred from homology"/>
<keyword evidence="9" id="KW-0175">Coiled coil</keyword>
<dbReference type="GO" id="GO:0051117">
    <property type="term" value="F:ATPase binding"/>
    <property type="evidence" value="ECO:0007669"/>
    <property type="project" value="TreeGrafter"/>
</dbReference>
<dbReference type="EnsemblMetazoa" id="CJA25023.1">
    <property type="protein sequence ID" value="CJA25023.1"/>
    <property type="gene ID" value="WBGene00180595"/>
</dbReference>
<evidence type="ECO:0000256" key="1">
    <source>
        <dbReference type="ARBA" id="ARBA00004141"/>
    </source>
</evidence>
<reference evidence="10" key="2">
    <citation type="submission" date="2022-06" db="UniProtKB">
        <authorList>
            <consortium name="EnsemblMetazoa"/>
        </authorList>
    </citation>
    <scope>IDENTIFICATION</scope>
    <source>
        <strain evidence="10">DF5081</strain>
    </source>
</reference>
<evidence type="ECO:0000256" key="2">
    <source>
        <dbReference type="ARBA" id="ARBA00009904"/>
    </source>
</evidence>
<evidence type="ECO:0000313" key="11">
    <source>
        <dbReference type="Proteomes" id="UP000005237"/>
    </source>
</evidence>
<dbReference type="GO" id="GO:0046961">
    <property type="term" value="F:proton-transporting ATPase activity, rotational mechanism"/>
    <property type="evidence" value="ECO:0007669"/>
    <property type="project" value="InterPro"/>
</dbReference>
<keyword evidence="4" id="KW-0812">Transmembrane</keyword>